<reference evidence="3" key="1">
    <citation type="journal article" date="2012" name="Nature">
        <title>A physical, genetic and functional sequence assembly of the barley genome.</title>
        <authorList>
            <consortium name="The International Barley Genome Sequencing Consortium"/>
            <person name="Mayer K.F."/>
            <person name="Waugh R."/>
            <person name="Brown J.W."/>
            <person name="Schulman A."/>
            <person name="Langridge P."/>
            <person name="Platzer M."/>
            <person name="Fincher G.B."/>
            <person name="Muehlbauer G.J."/>
            <person name="Sato K."/>
            <person name="Close T.J."/>
            <person name="Wise R.P."/>
            <person name="Stein N."/>
        </authorList>
    </citation>
    <scope>NUCLEOTIDE SEQUENCE [LARGE SCALE GENOMIC DNA]</scope>
    <source>
        <strain evidence="3">cv. Morex</strain>
    </source>
</reference>
<dbReference type="InterPro" id="IPR029058">
    <property type="entry name" value="AB_hydrolase_fold"/>
</dbReference>
<dbReference type="SMR" id="A0A8I6YJG7"/>
<proteinExistence type="predicted"/>
<feature type="domain" description="AB hydrolase-1" evidence="1">
    <location>
        <begin position="83"/>
        <end position="318"/>
    </location>
</feature>
<organism evidence="2 3">
    <name type="scientific">Hordeum vulgare subsp. vulgare</name>
    <name type="common">Domesticated barley</name>
    <dbReference type="NCBI Taxonomy" id="112509"/>
    <lineage>
        <taxon>Eukaryota</taxon>
        <taxon>Viridiplantae</taxon>
        <taxon>Streptophyta</taxon>
        <taxon>Embryophyta</taxon>
        <taxon>Tracheophyta</taxon>
        <taxon>Spermatophyta</taxon>
        <taxon>Magnoliopsida</taxon>
        <taxon>Liliopsida</taxon>
        <taxon>Poales</taxon>
        <taxon>Poaceae</taxon>
        <taxon>BOP clade</taxon>
        <taxon>Pooideae</taxon>
        <taxon>Triticodae</taxon>
        <taxon>Triticeae</taxon>
        <taxon>Hordeinae</taxon>
        <taxon>Hordeum</taxon>
    </lineage>
</organism>
<dbReference type="Proteomes" id="UP000011116">
    <property type="component" value="Chromosome 5H"/>
</dbReference>
<dbReference type="Pfam" id="PF00561">
    <property type="entry name" value="Abhydrolase_1"/>
    <property type="match status" value="1"/>
</dbReference>
<keyword evidence="3" id="KW-1185">Reference proteome</keyword>
<dbReference type="PRINTS" id="PR00111">
    <property type="entry name" value="ABHYDROLASE"/>
</dbReference>
<evidence type="ECO:0000313" key="3">
    <source>
        <dbReference type="Proteomes" id="UP000011116"/>
    </source>
</evidence>
<dbReference type="EnsemblPlants" id="HORVU.MOREX.r3.5HG0505480.1">
    <property type="protein sequence ID" value="HORVU.MOREX.r3.5HG0505480.1"/>
    <property type="gene ID" value="HORVU.MOREX.r3.5HG0505480"/>
</dbReference>
<protein>
    <recommendedName>
        <fullName evidence="1">AB hydrolase-1 domain-containing protein</fullName>
    </recommendedName>
</protein>
<dbReference type="Gene3D" id="3.40.50.1820">
    <property type="entry name" value="alpha/beta hydrolase"/>
    <property type="match status" value="1"/>
</dbReference>
<name>A0A8I6YJG7_HORVV</name>
<sequence length="337" mass="37066">MYVHVTRHKPITALKQAGERLGSMVNWVQVLRKHFVARLATNAGLRQQAVAVDEDGTVVNFWLPKKKLTGATTTGQAEKRRHAVVLVHGFAGDGMMTWGFQVGALAARGHDVYVPDLVHFGGSTSTSPDRSVAFQARCLAAGLRKLGVAGRWCTVVGFSYGGLVAFEMAAACPLLVRAVVISGAEVAYTAAMNDALLRRLGAKSMTELMLPETVADVDRLFSTAFYRTPWLPRRLLSDFLKVMCDNRKERAEMLKGMIVNTDKEASAPIFQQNILLLWGENDNYFLVEGAKRLKGDLGENVMLQIISKAGHLAHLERPCVYNRCLKEFLAHVDALPS</sequence>
<dbReference type="Gramene" id="HORVU.MOREX.r3.5HG0505480.1">
    <property type="protein sequence ID" value="HORVU.MOREX.r3.5HG0505480.1"/>
    <property type="gene ID" value="HORVU.MOREX.r3.5HG0505480"/>
</dbReference>
<accession>A0A8I6YJG7</accession>
<evidence type="ECO:0000313" key="2">
    <source>
        <dbReference type="EnsemblPlants" id="HORVU.MOREX.r3.5HG0505480.1"/>
    </source>
</evidence>
<dbReference type="InterPro" id="IPR052370">
    <property type="entry name" value="Meta-cleavage_hydrolase"/>
</dbReference>
<dbReference type="SUPFAM" id="SSF53474">
    <property type="entry name" value="alpha/beta-Hydrolases"/>
    <property type="match status" value="1"/>
</dbReference>
<dbReference type="PANTHER" id="PTHR43139">
    <property type="entry name" value="SI:DKEY-122A22.2"/>
    <property type="match status" value="1"/>
</dbReference>
<reference evidence="2" key="2">
    <citation type="submission" date="2020-10" db="EMBL/GenBank/DDBJ databases">
        <authorList>
            <person name="Scholz U."/>
            <person name="Mascher M."/>
            <person name="Fiebig A."/>
        </authorList>
    </citation>
    <scope>NUCLEOTIDE SEQUENCE [LARGE SCALE GENOMIC DNA]</scope>
    <source>
        <strain evidence="2">cv. Morex</strain>
    </source>
</reference>
<evidence type="ECO:0000259" key="1">
    <source>
        <dbReference type="Pfam" id="PF00561"/>
    </source>
</evidence>
<reference evidence="2" key="3">
    <citation type="submission" date="2022-01" db="UniProtKB">
        <authorList>
            <consortium name="EnsemblPlants"/>
        </authorList>
    </citation>
    <scope>IDENTIFICATION</scope>
    <source>
        <strain evidence="2">subsp. vulgare</strain>
    </source>
</reference>
<dbReference type="AlphaFoldDB" id="A0A8I6YJG7"/>
<dbReference type="PANTHER" id="PTHR43139:SF34">
    <property type="entry name" value="AB HYDROLASE-1 DOMAIN-CONTAINING PROTEIN"/>
    <property type="match status" value="1"/>
</dbReference>
<dbReference type="InterPro" id="IPR000073">
    <property type="entry name" value="AB_hydrolase_1"/>
</dbReference>